<feature type="chain" id="PRO_5014785322" evidence="1">
    <location>
        <begin position="26"/>
        <end position="172"/>
    </location>
</feature>
<keyword evidence="1" id="KW-0732">Signal</keyword>
<dbReference type="AlphaFoldDB" id="A0A2L0UEL6"/>
<dbReference type="Proteomes" id="UP000239187">
    <property type="component" value="Chromosome"/>
</dbReference>
<feature type="signal peptide" evidence="1">
    <location>
        <begin position="1"/>
        <end position="25"/>
    </location>
</feature>
<reference evidence="2 3" key="1">
    <citation type="submission" date="2017-11" db="EMBL/GenBank/DDBJ databases">
        <title>Draft genome of Arthrobacter agilis strain UMCV2, a plant growth-promoting rhizobacterium and biocontrol capacity of phytopathogenic fungi.</title>
        <authorList>
            <person name="Martinez-Camara R."/>
            <person name="Santoyo G."/>
            <person name="Moreno-Hagelsieb G."/>
            <person name="Valencia-Cantero E."/>
        </authorList>
    </citation>
    <scope>NUCLEOTIDE SEQUENCE [LARGE SCALE GENOMIC DNA]</scope>
    <source>
        <strain evidence="2 3">UMCV2</strain>
    </source>
</reference>
<name>A0A2L0UEL6_9MICC</name>
<evidence type="ECO:0000313" key="3">
    <source>
        <dbReference type="Proteomes" id="UP000239187"/>
    </source>
</evidence>
<organism evidence="2 3">
    <name type="scientific">Arthrobacter agilis</name>
    <dbReference type="NCBI Taxonomy" id="37921"/>
    <lineage>
        <taxon>Bacteria</taxon>
        <taxon>Bacillati</taxon>
        <taxon>Actinomycetota</taxon>
        <taxon>Actinomycetes</taxon>
        <taxon>Micrococcales</taxon>
        <taxon>Micrococcaceae</taxon>
        <taxon>Arthrobacter</taxon>
    </lineage>
</organism>
<evidence type="ECO:0000256" key="1">
    <source>
        <dbReference type="SAM" id="SignalP"/>
    </source>
</evidence>
<protein>
    <submittedName>
        <fullName evidence="2">Uncharacterized protein</fullName>
    </submittedName>
</protein>
<dbReference type="RefSeq" id="WP_133082493.1">
    <property type="nucleotide sequence ID" value="NZ_CP024915.1"/>
</dbReference>
<sequence length="172" mass="18457">MKNPRLLVPVAVLGLSLTGASSVVAAGPERDPVTVDSYDFQFSCGDDFDVRISGTSSTKSLFWLDEQGNVTRFRMQVSAPRDVLTNLDTMTSVEVGAHFVQTYTRVPGTNEYTVTVVGHRYLATDPGAGIIMRDVGRIVFSDPSEQTVTFEAGVHDAADPDLLGLALCGVVD</sequence>
<accession>A0A2L0UEL6</accession>
<evidence type="ECO:0000313" key="2">
    <source>
        <dbReference type="EMBL" id="AUZ87678.1"/>
    </source>
</evidence>
<proteinExistence type="predicted"/>
<dbReference type="EMBL" id="CP024915">
    <property type="protein sequence ID" value="AUZ87678.1"/>
    <property type="molecule type" value="Genomic_DNA"/>
</dbReference>
<gene>
    <name evidence="2" type="ORF">CVO76_08595</name>
</gene>